<comment type="caution">
    <text evidence="6">The sequence shown here is derived from an EMBL/GenBank/DDBJ whole genome shotgun (WGS) entry which is preliminary data.</text>
</comment>
<dbReference type="SUPFAM" id="SSF48452">
    <property type="entry name" value="TPR-like"/>
    <property type="match status" value="2"/>
</dbReference>
<dbReference type="PANTHER" id="PTHR44943:SF8">
    <property type="entry name" value="TPR REPEAT-CONTAINING PROTEIN MJ0263"/>
    <property type="match status" value="1"/>
</dbReference>
<feature type="repeat" description="TPR" evidence="3">
    <location>
        <begin position="140"/>
        <end position="173"/>
    </location>
</feature>
<dbReference type="InterPro" id="IPR011990">
    <property type="entry name" value="TPR-like_helical_dom_sf"/>
</dbReference>
<dbReference type="Pfam" id="PF13432">
    <property type="entry name" value="TPR_16"/>
    <property type="match status" value="2"/>
</dbReference>
<feature type="repeat" description="TPR" evidence="3">
    <location>
        <begin position="208"/>
        <end position="241"/>
    </location>
</feature>
<dbReference type="SMART" id="SM00028">
    <property type="entry name" value="TPR"/>
    <property type="match status" value="10"/>
</dbReference>
<evidence type="ECO:0000256" key="4">
    <source>
        <dbReference type="SAM" id="Coils"/>
    </source>
</evidence>
<keyword evidence="1" id="KW-0677">Repeat</keyword>
<keyword evidence="7" id="KW-1185">Reference proteome</keyword>
<keyword evidence="2 3" id="KW-0802">TPR repeat</keyword>
<organism evidence="6 7">
    <name type="scientific">Niabella ginsengisoli</name>
    <dbReference type="NCBI Taxonomy" id="522298"/>
    <lineage>
        <taxon>Bacteria</taxon>
        <taxon>Pseudomonadati</taxon>
        <taxon>Bacteroidota</taxon>
        <taxon>Chitinophagia</taxon>
        <taxon>Chitinophagales</taxon>
        <taxon>Chitinophagaceae</taxon>
        <taxon>Niabella</taxon>
    </lineage>
</organism>
<dbReference type="Pfam" id="PF25063">
    <property type="entry name" value="ARM_TT21_C"/>
    <property type="match status" value="1"/>
</dbReference>
<feature type="coiled-coil region" evidence="4">
    <location>
        <begin position="76"/>
        <end position="137"/>
    </location>
</feature>
<evidence type="ECO:0000256" key="1">
    <source>
        <dbReference type="ARBA" id="ARBA00022737"/>
    </source>
</evidence>
<sequence>MKDFSQHDEEKDQELSELLQRYEDFRGGRGGSYIEEEAFEKIIEHFEAQEQFLKALQAVEIATEQFPYSASLLIKKADLLLNRRKYEQALTLLEQASIFDNNNIDIYILKTEAFLALDRQEEAVELLKEALEFFEGEDKIELLFELADVYDDYEDFEKVFDCLKEILQQEPDNEEALYKICFWTDYTGRNAESIELHKKIIDETPYNELAWFNLGAAFQGLKLYEKAIDAYQYALVIDEKMDYAYRNIGDAYIRLRKYKDAIEYLEKVLELSKPEDVIYEAIGFCYEKMKNYALARFYYRKASHLNPDISYLAYKIAYTYYKEEKYEMCVKQLDTALKLKRNKPEYSILMGDCKMQLGFTKEAIQYFSNVVRLKPKSAVGWEALIKCLYDAEYYDEASKQIDNALTMTKNKPIFIYYRALIQFAQGKKKQALIYLEEALISDPGQFKRFYKSIPPYFNINKWQILS</sequence>
<proteinExistence type="predicted"/>
<evidence type="ECO:0000313" key="6">
    <source>
        <dbReference type="EMBL" id="MCH5597035.1"/>
    </source>
</evidence>
<dbReference type="InterPro" id="IPR056834">
    <property type="entry name" value="ARM_TT21_C"/>
</dbReference>
<dbReference type="InterPro" id="IPR019734">
    <property type="entry name" value="TPR_rpt"/>
</dbReference>
<keyword evidence="4" id="KW-0175">Coiled coil</keyword>
<feature type="domain" description="Tetratricopeptide repeat protein 21A/21B C-terminal ARM" evidence="5">
    <location>
        <begin position="226"/>
        <end position="346"/>
    </location>
</feature>
<feature type="repeat" description="TPR" evidence="3">
    <location>
        <begin position="344"/>
        <end position="377"/>
    </location>
</feature>
<dbReference type="EMBL" id="JAKWBL010000001">
    <property type="protein sequence ID" value="MCH5597035.1"/>
    <property type="molecule type" value="Genomic_DNA"/>
</dbReference>
<evidence type="ECO:0000256" key="2">
    <source>
        <dbReference type="ARBA" id="ARBA00022803"/>
    </source>
</evidence>
<dbReference type="RefSeq" id="WP_240826445.1">
    <property type="nucleotide sequence ID" value="NZ_JAKWBL010000001.1"/>
</dbReference>
<dbReference type="Proteomes" id="UP001202248">
    <property type="component" value="Unassembled WGS sequence"/>
</dbReference>
<reference evidence="6 7" key="1">
    <citation type="submission" date="2022-02" db="EMBL/GenBank/DDBJ databases">
        <authorList>
            <person name="Min J."/>
        </authorList>
    </citation>
    <scope>NUCLEOTIDE SEQUENCE [LARGE SCALE GENOMIC DNA]</scope>
    <source>
        <strain evidence="6 7">GR10-1</strain>
    </source>
</reference>
<accession>A0ABS9SFB2</accession>
<feature type="repeat" description="TPR" evidence="3">
    <location>
        <begin position="242"/>
        <end position="275"/>
    </location>
</feature>
<dbReference type="PROSITE" id="PS50005">
    <property type="entry name" value="TPR"/>
    <property type="match status" value="5"/>
</dbReference>
<evidence type="ECO:0000256" key="3">
    <source>
        <dbReference type="PROSITE-ProRule" id="PRU00339"/>
    </source>
</evidence>
<feature type="repeat" description="TPR" evidence="3">
    <location>
        <begin position="276"/>
        <end position="309"/>
    </location>
</feature>
<evidence type="ECO:0000313" key="7">
    <source>
        <dbReference type="Proteomes" id="UP001202248"/>
    </source>
</evidence>
<dbReference type="InterPro" id="IPR051685">
    <property type="entry name" value="Ycf3/AcsC/BcsC/TPR_MFPF"/>
</dbReference>
<dbReference type="PANTHER" id="PTHR44943">
    <property type="entry name" value="CELLULOSE SYNTHASE OPERON PROTEIN C"/>
    <property type="match status" value="1"/>
</dbReference>
<dbReference type="PROSITE" id="PS50293">
    <property type="entry name" value="TPR_REGION"/>
    <property type="match status" value="1"/>
</dbReference>
<name>A0ABS9SFB2_9BACT</name>
<evidence type="ECO:0000259" key="5">
    <source>
        <dbReference type="Pfam" id="PF25063"/>
    </source>
</evidence>
<gene>
    <name evidence="6" type="ORF">MKP09_03440</name>
</gene>
<protein>
    <submittedName>
        <fullName evidence="6">Tetratricopeptide repeat protein</fullName>
    </submittedName>
</protein>
<dbReference type="Gene3D" id="1.25.40.10">
    <property type="entry name" value="Tetratricopeptide repeat domain"/>
    <property type="match status" value="4"/>
</dbReference>